<organism evidence="1 2">
    <name type="scientific">Tulasnella calospora MUT 4182</name>
    <dbReference type="NCBI Taxonomy" id="1051891"/>
    <lineage>
        <taxon>Eukaryota</taxon>
        <taxon>Fungi</taxon>
        <taxon>Dikarya</taxon>
        <taxon>Basidiomycota</taxon>
        <taxon>Agaricomycotina</taxon>
        <taxon>Agaricomycetes</taxon>
        <taxon>Cantharellales</taxon>
        <taxon>Tulasnellaceae</taxon>
        <taxon>Tulasnella</taxon>
    </lineage>
</organism>
<dbReference type="EMBL" id="KN823053">
    <property type="protein sequence ID" value="KIO24843.1"/>
    <property type="molecule type" value="Genomic_DNA"/>
</dbReference>
<protein>
    <recommendedName>
        <fullName evidence="3">NADP-dependent oxidoreductase domain-containing protein</fullName>
    </recommendedName>
</protein>
<dbReference type="AlphaFoldDB" id="A0A0C3KTR7"/>
<reference evidence="1 2" key="1">
    <citation type="submission" date="2014-04" db="EMBL/GenBank/DDBJ databases">
        <authorList>
            <consortium name="DOE Joint Genome Institute"/>
            <person name="Kuo A."/>
            <person name="Girlanda M."/>
            <person name="Perotto S."/>
            <person name="Kohler A."/>
            <person name="Nagy L.G."/>
            <person name="Floudas D."/>
            <person name="Copeland A."/>
            <person name="Barry K.W."/>
            <person name="Cichocki N."/>
            <person name="Veneault-Fourrey C."/>
            <person name="LaButti K."/>
            <person name="Lindquist E.A."/>
            <person name="Lipzen A."/>
            <person name="Lundell T."/>
            <person name="Morin E."/>
            <person name="Murat C."/>
            <person name="Sun H."/>
            <person name="Tunlid A."/>
            <person name="Henrissat B."/>
            <person name="Grigoriev I.V."/>
            <person name="Hibbett D.S."/>
            <person name="Martin F."/>
            <person name="Nordberg H.P."/>
            <person name="Cantor M.N."/>
            <person name="Hua S.X."/>
        </authorList>
    </citation>
    <scope>NUCLEOTIDE SEQUENCE [LARGE SCALE GENOMIC DNA]</scope>
    <source>
        <strain evidence="1 2">MUT 4182</strain>
    </source>
</reference>
<evidence type="ECO:0008006" key="3">
    <source>
        <dbReference type="Google" id="ProtNLM"/>
    </source>
</evidence>
<dbReference type="SUPFAM" id="SSF51430">
    <property type="entry name" value="NAD(P)-linked oxidoreductase"/>
    <property type="match status" value="1"/>
</dbReference>
<accession>A0A0C3KTR7</accession>
<sequence length="97" mass="10768">MQNYTDFTSSFQCKTSITQSTVKKSVRSCQDLGVGIIPWSPLARGFLARSLKEETQRGKTDLFSVLVNGDPNKDSFLADINERRVCQRALSPSINPA</sequence>
<keyword evidence="2" id="KW-1185">Reference proteome</keyword>
<reference evidence="2" key="2">
    <citation type="submission" date="2015-01" db="EMBL/GenBank/DDBJ databases">
        <title>Evolutionary Origins and Diversification of the Mycorrhizal Mutualists.</title>
        <authorList>
            <consortium name="DOE Joint Genome Institute"/>
            <consortium name="Mycorrhizal Genomics Consortium"/>
            <person name="Kohler A."/>
            <person name="Kuo A."/>
            <person name="Nagy L.G."/>
            <person name="Floudas D."/>
            <person name="Copeland A."/>
            <person name="Barry K.W."/>
            <person name="Cichocki N."/>
            <person name="Veneault-Fourrey C."/>
            <person name="LaButti K."/>
            <person name="Lindquist E.A."/>
            <person name="Lipzen A."/>
            <person name="Lundell T."/>
            <person name="Morin E."/>
            <person name="Murat C."/>
            <person name="Riley R."/>
            <person name="Ohm R."/>
            <person name="Sun H."/>
            <person name="Tunlid A."/>
            <person name="Henrissat B."/>
            <person name="Grigoriev I.V."/>
            <person name="Hibbett D.S."/>
            <person name="Martin F."/>
        </authorList>
    </citation>
    <scope>NUCLEOTIDE SEQUENCE [LARGE SCALE GENOMIC DNA]</scope>
    <source>
        <strain evidence="2">MUT 4182</strain>
    </source>
</reference>
<dbReference type="OrthoDB" id="48988at2759"/>
<dbReference type="Proteomes" id="UP000054248">
    <property type="component" value="Unassembled WGS sequence"/>
</dbReference>
<evidence type="ECO:0000313" key="2">
    <source>
        <dbReference type="Proteomes" id="UP000054248"/>
    </source>
</evidence>
<dbReference type="STRING" id="1051891.A0A0C3KTR7"/>
<dbReference type="InterPro" id="IPR036812">
    <property type="entry name" value="NAD(P)_OxRdtase_dom_sf"/>
</dbReference>
<gene>
    <name evidence="1" type="ORF">M407DRAFT_25802</name>
</gene>
<evidence type="ECO:0000313" key="1">
    <source>
        <dbReference type="EMBL" id="KIO24843.1"/>
    </source>
</evidence>
<dbReference type="Gene3D" id="3.20.20.100">
    <property type="entry name" value="NADP-dependent oxidoreductase domain"/>
    <property type="match status" value="1"/>
</dbReference>
<proteinExistence type="predicted"/>
<dbReference type="HOGENOM" id="CLU_2348215_0_0_1"/>
<name>A0A0C3KTR7_9AGAM</name>